<evidence type="ECO:0000313" key="1">
    <source>
        <dbReference type="EMBL" id="MBX7457358.1"/>
    </source>
</evidence>
<comment type="caution">
    <text evidence="1">The sequence shown here is derived from an EMBL/GenBank/DDBJ whole genome shotgun (WGS) entry which is preliminary data.</text>
</comment>
<name>A0ABS7J1N2_9SPHN</name>
<protein>
    <submittedName>
        <fullName evidence="1">Iron-sulfur cluster assembly scaffold protein</fullName>
    </submittedName>
</protein>
<dbReference type="EMBL" id="JAIGNK010000001">
    <property type="protein sequence ID" value="MBX7457358.1"/>
    <property type="molecule type" value="Genomic_DNA"/>
</dbReference>
<sequence length="129" mass="13546">MLALAVELARYPFDGGAAYSAERRSKTCGSTVALSFEAGLANIGLKVTACAVGQASAAIFARHCEGKSKDDIVQSADAITAWLDHGEPLPDWPDLHLIAAARDYPARHGAILLPWKAALDALSSGEEGR</sequence>
<dbReference type="InterPro" id="IPR002871">
    <property type="entry name" value="NIF_FeS_clus_asmbl_NifU_N"/>
</dbReference>
<evidence type="ECO:0000313" key="2">
    <source>
        <dbReference type="Proteomes" id="UP000783253"/>
    </source>
</evidence>
<keyword evidence="2" id="KW-1185">Reference proteome</keyword>
<dbReference type="Proteomes" id="UP000783253">
    <property type="component" value="Unassembled WGS sequence"/>
</dbReference>
<dbReference type="Gene3D" id="3.90.1010.10">
    <property type="match status" value="1"/>
</dbReference>
<gene>
    <name evidence="1" type="ORF">K3152_03780</name>
</gene>
<organism evidence="1 2">
    <name type="scientific">Qipengyuania polymorpha</name>
    <dbReference type="NCBI Taxonomy" id="2867234"/>
    <lineage>
        <taxon>Bacteria</taxon>
        <taxon>Pseudomonadati</taxon>
        <taxon>Pseudomonadota</taxon>
        <taxon>Alphaproteobacteria</taxon>
        <taxon>Sphingomonadales</taxon>
        <taxon>Erythrobacteraceae</taxon>
        <taxon>Qipengyuania</taxon>
    </lineage>
</organism>
<dbReference type="SUPFAM" id="SSF82649">
    <property type="entry name" value="SufE/NifU"/>
    <property type="match status" value="1"/>
</dbReference>
<accession>A0ABS7J1N2</accession>
<proteinExistence type="predicted"/>
<reference evidence="1 2" key="1">
    <citation type="submission" date="2021-08" db="EMBL/GenBank/DDBJ databases">
        <title>Comparative Genomics Analysis of the Genus Qipengyuania Reveals Extensive Genetic Diversity and Metabolic Versatility, Including the Description of Fifteen Novel Species.</title>
        <authorList>
            <person name="Liu Y."/>
        </authorList>
    </citation>
    <scope>NUCLEOTIDE SEQUENCE [LARGE SCALE GENOMIC DNA]</scope>
    <source>
        <strain evidence="1 2">1NDH17</strain>
    </source>
</reference>
<dbReference type="CDD" id="cd06664">
    <property type="entry name" value="IscU_like"/>
    <property type="match status" value="1"/>
</dbReference>